<comment type="caution">
    <text evidence="3">The sequence shown here is derived from an EMBL/GenBank/DDBJ whole genome shotgun (WGS) entry which is preliminary data.</text>
</comment>
<evidence type="ECO:0000256" key="2">
    <source>
        <dbReference type="SAM" id="MobiDB-lite"/>
    </source>
</evidence>
<dbReference type="RefSeq" id="WP_320688305.1">
    <property type="nucleotide sequence ID" value="NZ_JAXBLV010000203.1"/>
</dbReference>
<dbReference type="Gene3D" id="3.40.1360.10">
    <property type="match status" value="1"/>
</dbReference>
<sequence>MSPVELLLSKLHGVKKVGTGWTARCPAHKDARASLSVSAGTDGTALVKCHAGCTTGSVVAAIELAMSDLFPGCRTPPVSKQEDFTSKGRAFPHARDAVAELERQHGKRSALWTYTTTHGEPVGVVIRWDRDNKKNIRPVSRHPNGWRIEAMPDPRPLYNLPALANAAVVLVVEGEKCADAARALGFTATTSVGGSQAARKTDWSPLVGKEVWLLPDNDEPGRKYAETVTDTLVKLSPPAVVKVVGLPDLPPGGDIADWIDACGTKGDVDALRAEIEALAATVEPEVGATADDADRFRPFPVGALPQPARGLVTAGAKAIGCDPSYLALPLLVALASAIGTTRRLELKRGWSAPAILWAAVVGESGTAKTPAFKLVMRPPRDRQRKAMERHDDEKKQYEVELARWEKDYAAWKRSKGTTLDPPAKPDAPESKRYVVSDITVEALAPILQANPRGVLLARDELAGWLGSFDRYAGNGKSGTDSANWLSMFNAESVVVDRKTGTPRTVYVTQAAVCVAGGIQPGILQRALGAEHRESGLAARLLLACPPRKAKTWTEADIDPRAEAEMAALFDQLYELQPTETEGEPQPVLVRLSPAAKSAWTAYYDAHAAEQADLTGDLSAAWSKLEEYAARLALVVHFVRWAAHDPKLANAEIVDAESMAAGITLAGWFKHEARRVYALLSESEADRDRRRLVEWVERRGGRTTAREAQQGCRWLSKAGTAEAALEELVKLGRGSWLPPQTTEKGGRPKRVFTLPTPLPVYESSSTHVEDVGSVDVDTVDEAETHATSETELFPFGANNPDDPDGDRLFPNPSTRGLPD</sequence>
<dbReference type="InterPro" id="IPR036977">
    <property type="entry name" value="DNA_primase_Znf_CHC2"/>
</dbReference>
<dbReference type="Gene3D" id="3.90.580.10">
    <property type="entry name" value="Zinc finger, CHC2-type domain"/>
    <property type="match status" value="1"/>
</dbReference>
<reference evidence="4" key="1">
    <citation type="journal article" date="2023" name="Mar. Drugs">
        <title>Gemmata algarum, a Novel Planctomycete Isolated from an Algal Mat, Displays Antimicrobial Activity.</title>
        <authorList>
            <person name="Kumar G."/>
            <person name="Kallscheuer N."/>
            <person name="Kashif M."/>
            <person name="Ahamad S."/>
            <person name="Jagadeeshwari U."/>
            <person name="Pannikurungottu S."/>
            <person name="Haufschild T."/>
            <person name="Kabuu M."/>
            <person name="Sasikala C."/>
            <person name="Jogler C."/>
            <person name="Ramana C."/>
        </authorList>
    </citation>
    <scope>NUCLEOTIDE SEQUENCE [LARGE SCALE GENOMIC DNA]</scope>
    <source>
        <strain evidence="4">JC673</strain>
    </source>
</reference>
<evidence type="ECO:0000313" key="4">
    <source>
        <dbReference type="Proteomes" id="UP001272242"/>
    </source>
</evidence>
<feature type="region of interest" description="Disordered" evidence="2">
    <location>
        <begin position="781"/>
        <end position="818"/>
    </location>
</feature>
<dbReference type="InterPro" id="IPR025048">
    <property type="entry name" value="DUF3987"/>
</dbReference>
<dbReference type="EMBL" id="JAXBLV010000203">
    <property type="protein sequence ID" value="MDY3561967.1"/>
    <property type="molecule type" value="Genomic_DNA"/>
</dbReference>
<accession>A0ABU5F307</accession>
<dbReference type="Proteomes" id="UP001272242">
    <property type="component" value="Unassembled WGS sequence"/>
</dbReference>
<feature type="coiled-coil region" evidence="1">
    <location>
        <begin position="380"/>
        <end position="414"/>
    </location>
</feature>
<evidence type="ECO:0000256" key="1">
    <source>
        <dbReference type="SAM" id="Coils"/>
    </source>
</evidence>
<dbReference type="InterPro" id="IPR034154">
    <property type="entry name" value="TOPRIM_DnaG/twinkle"/>
</dbReference>
<keyword evidence="1" id="KW-0175">Coiled coil</keyword>
<dbReference type="Pfam" id="PF13148">
    <property type="entry name" value="DUF3987"/>
    <property type="match status" value="1"/>
</dbReference>
<name>A0ABU5F307_9BACT</name>
<dbReference type="CDD" id="cd01029">
    <property type="entry name" value="TOPRIM_primases"/>
    <property type="match status" value="1"/>
</dbReference>
<gene>
    <name evidence="3" type="ORF">R5W23_003398</name>
</gene>
<protein>
    <submittedName>
        <fullName evidence="3">DUF3987 domain-containing protein</fullName>
    </submittedName>
</protein>
<proteinExistence type="predicted"/>
<evidence type="ECO:0000313" key="3">
    <source>
        <dbReference type="EMBL" id="MDY3561967.1"/>
    </source>
</evidence>
<organism evidence="3 4">
    <name type="scientific">Gemmata algarum</name>
    <dbReference type="NCBI Taxonomy" id="2975278"/>
    <lineage>
        <taxon>Bacteria</taxon>
        <taxon>Pseudomonadati</taxon>
        <taxon>Planctomycetota</taxon>
        <taxon>Planctomycetia</taxon>
        <taxon>Gemmatales</taxon>
        <taxon>Gemmataceae</taxon>
        <taxon>Gemmata</taxon>
    </lineage>
</organism>
<keyword evidence="4" id="KW-1185">Reference proteome</keyword>